<evidence type="ECO:0000256" key="1">
    <source>
        <dbReference type="SAM" id="MobiDB-lite"/>
    </source>
</evidence>
<dbReference type="PANTHER" id="PTHR47290">
    <property type="entry name" value="RING FINGER PROTEIN"/>
    <property type="match status" value="1"/>
</dbReference>
<accession>A0A5P1FHP6</accession>
<dbReference type="EMBL" id="CM007382">
    <property type="protein sequence ID" value="ONK77915.1"/>
    <property type="molecule type" value="Genomic_DNA"/>
</dbReference>
<proteinExistence type="predicted"/>
<evidence type="ECO:0008006" key="4">
    <source>
        <dbReference type="Google" id="ProtNLM"/>
    </source>
</evidence>
<dbReference type="PANTHER" id="PTHR47290:SF4">
    <property type="entry name" value="RING FINGER PROTEIN"/>
    <property type="match status" value="1"/>
</dbReference>
<protein>
    <recommendedName>
        <fullName evidence="4">Ubiquitin-like domain-containing protein</fullName>
    </recommendedName>
</protein>
<dbReference type="Proteomes" id="UP000243459">
    <property type="component" value="Chromosome 2"/>
</dbReference>
<evidence type="ECO:0000313" key="3">
    <source>
        <dbReference type="Proteomes" id="UP000243459"/>
    </source>
</evidence>
<reference evidence="3" key="1">
    <citation type="journal article" date="2017" name="Nat. Commun.">
        <title>The asparagus genome sheds light on the origin and evolution of a young Y chromosome.</title>
        <authorList>
            <person name="Harkess A."/>
            <person name="Zhou J."/>
            <person name="Xu C."/>
            <person name="Bowers J.E."/>
            <person name="Van der Hulst R."/>
            <person name="Ayyampalayam S."/>
            <person name="Mercati F."/>
            <person name="Riccardi P."/>
            <person name="McKain M.R."/>
            <person name="Kakrana A."/>
            <person name="Tang H."/>
            <person name="Ray J."/>
            <person name="Groenendijk J."/>
            <person name="Arikit S."/>
            <person name="Mathioni S.M."/>
            <person name="Nakano M."/>
            <person name="Shan H."/>
            <person name="Telgmann-Rauber A."/>
            <person name="Kanno A."/>
            <person name="Yue Z."/>
            <person name="Chen H."/>
            <person name="Li W."/>
            <person name="Chen Y."/>
            <person name="Xu X."/>
            <person name="Zhang Y."/>
            <person name="Luo S."/>
            <person name="Chen H."/>
            <person name="Gao J."/>
            <person name="Mao Z."/>
            <person name="Pires J.C."/>
            <person name="Luo M."/>
            <person name="Kudrna D."/>
            <person name="Wing R.A."/>
            <person name="Meyers B.C."/>
            <person name="Yi K."/>
            <person name="Kong H."/>
            <person name="Lavrijsen P."/>
            <person name="Sunseri F."/>
            <person name="Falavigna A."/>
            <person name="Ye Y."/>
            <person name="Leebens-Mack J.H."/>
            <person name="Chen G."/>
        </authorList>
    </citation>
    <scope>NUCLEOTIDE SEQUENCE [LARGE SCALE GENOMIC DNA]</scope>
    <source>
        <strain evidence="3">cv. DH0086</strain>
    </source>
</reference>
<organism evidence="2 3">
    <name type="scientific">Asparagus officinalis</name>
    <name type="common">Garden asparagus</name>
    <dbReference type="NCBI Taxonomy" id="4686"/>
    <lineage>
        <taxon>Eukaryota</taxon>
        <taxon>Viridiplantae</taxon>
        <taxon>Streptophyta</taxon>
        <taxon>Embryophyta</taxon>
        <taxon>Tracheophyta</taxon>
        <taxon>Spermatophyta</taxon>
        <taxon>Magnoliopsida</taxon>
        <taxon>Liliopsida</taxon>
        <taxon>Asparagales</taxon>
        <taxon>Asparagaceae</taxon>
        <taxon>Asparagoideae</taxon>
        <taxon>Asparagus</taxon>
    </lineage>
</organism>
<dbReference type="Gramene" id="ONK77915">
    <property type="protein sequence ID" value="ONK77915"/>
    <property type="gene ID" value="A4U43_C02F12240"/>
</dbReference>
<name>A0A5P1FHP6_ASPOF</name>
<gene>
    <name evidence="2" type="ORF">A4U43_C02F12240</name>
</gene>
<dbReference type="Gene3D" id="3.10.20.90">
    <property type="entry name" value="Phosphatidylinositol 3-kinase Catalytic Subunit, Chain A, domain 1"/>
    <property type="match status" value="1"/>
</dbReference>
<dbReference type="InterPro" id="IPR044171">
    <property type="entry name" value="LAX2-like"/>
</dbReference>
<dbReference type="AlphaFoldDB" id="A0A5P1FHP6"/>
<sequence length="262" mass="28085">MAKAATSSAATSTLTAAPHARGDSQQSDDDDGRSPKTHINHKEQQGPQAKNQSLQAPAAAAAIAPDDSWLQLGIATLVVALHGRLVELQLFSDRPSSLASATSRPIGPAQMGYGPIGPLACRSRRRRLGGAVSAGGACCAARVMTGGGTARREGQQGVGVWFLLKAAENQVREPFLPQIPKSFIRIKDGRMTVRLLMKYLVKKLGLDDESEVQITCRGQPLLPFFTLQHVRDHIWCLSGAVAFLPDSPSTDHVMTLQYGRSR</sequence>
<feature type="region of interest" description="Disordered" evidence="1">
    <location>
        <begin position="1"/>
        <end position="58"/>
    </location>
</feature>
<keyword evidence="3" id="KW-1185">Reference proteome</keyword>
<feature type="compositionally biased region" description="Polar residues" evidence="1">
    <location>
        <begin position="45"/>
        <end position="55"/>
    </location>
</feature>
<evidence type="ECO:0000313" key="2">
    <source>
        <dbReference type="EMBL" id="ONK77915.1"/>
    </source>
</evidence>
<feature type="compositionally biased region" description="Low complexity" evidence="1">
    <location>
        <begin position="1"/>
        <end position="17"/>
    </location>
</feature>